<accession>A0A3A8PXZ7</accession>
<dbReference type="Proteomes" id="UP000267003">
    <property type="component" value="Unassembled WGS sequence"/>
</dbReference>
<organism evidence="2 3">
    <name type="scientific">Corallococcus aberystwythensis</name>
    <dbReference type="NCBI Taxonomy" id="2316722"/>
    <lineage>
        <taxon>Bacteria</taxon>
        <taxon>Pseudomonadati</taxon>
        <taxon>Myxococcota</taxon>
        <taxon>Myxococcia</taxon>
        <taxon>Myxococcales</taxon>
        <taxon>Cystobacterineae</taxon>
        <taxon>Myxococcaceae</taxon>
        <taxon>Corallococcus</taxon>
    </lineage>
</organism>
<protein>
    <submittedName>
        <fullName evidence="2">Uncharacterized protein</fullName>
    </submittedName>
</protein>
<keyword evidence="3" id="KW-1185">Reference proteome</keyword>
<dbReference type="EMBL" id="RAWK01000152">
    <property type="protein sequence ID" value="RKH61319.1"/>
    <property type="molecule type" value="Genomic_DNA"/>
</dbReference>
<feature type="transmembrane region" description="Helical" evidence="1">
    <location>
        <begin position="82"/>
        <end position="101"/>
    </location>
</feature>
<sequence>MVRTPDMGWIVPMPQSPQPNRWMLSSFLIWVPGLVHIFPFMGVYALMFDRSFPVMMLLGLTLTGLALGVIQALVRDPRDPRALWITPASFFVGWSPLALLMDADASILLVGALTLASSIGCVALGQWMLREPAARS</sequence>
<feature type="transmembrane region" description="Helical" evidence="1">
    <location>
        <begin position="52"/>
        <end position="70"/>
    </location>
</feature>
<name>A0A3A8PXZ7_9BACT</name>
<proteinExistence type="predicted"/>
<keyword evidence="1" id="KW-1133">Transmembrane helix</keyword>
<feature type="transmembrane region" description="Helical" evidence="1">
    <location>
        <begin position="107"/>
        <end position="129"/>
    </location>
</feature>
<feature type="transmembrane region" description="Helical" evidence="1">
    <location>
        <begin position="21"/>
        <end position="46"/>
    </location>
</feature>
<dbReference type="AlphaFoldDB" id="A0A3A8PXZ7"/>
<evidence type="ECO:0000256" key="1">
    <source>
        <dbReference type="SAM" id="Phobius"/>
    </source>
</evidence>
<keyword evidence="1" id="KW-0472">Membrane</keyword>
<evidence type="ECO:0000313" key="2">
    <source>
        <dbReference type="EMBL" id="RKH61319.1"/>
    </source>
</evidence>
<gene>
    <name evidence="2" type="ORF">D7W81_24120</name>
</gene>
<reference evidence="3" key="1">
    <citation type="submission" date="2018-09" db="EMBL/GenBank/DDBJ databases">
        <authorList>
            <person name="Livingstone P.G."/>
            <person name="Whitworth D.E."/>
        </authorList>
    </citation>
    <scope>NUCLEOTIDE SEQUENCE [LARGE SCALE GENOMIC DNA]</scope>
    <source>
        <strain evidence="3">AB050A</strain>
    </source>
</reference>
<keyword evidence="1" id="KW-0812">Transmembrane</keyword>
<comment type="caution">
    <text evidence="2">The sequence shown here is derived from an EMBL/GenBank/DDBJ whole genome shotgun (WGS) entry which is preliminary data.</text>
</comment>
<evidence type="ECO:0000313" key="3">
    <source>
        <dbReference type="Proteomes" id="UP000267003"/>
    </source>
</evidence>